<evidence type="ECO:0000259" key="5">
    <source>
        <dbReference type="Pfam" id="PF02875"/>
    </source>
</evidence>
<dbReference type="InterPro" id="IPR036565">
    <property type="entry name" value="Mur-like_cat_sf"/>
</dbReference>
<dbReference type="PANTHER" id="PTHR43692:SF1">
    <property type="entry name" value="UDP-N-ACETYLMURAMOYLALANINE--D-GLUTAMATE LIGASE"/>
    <property type="match status" value="1"/>
</dbReference>
<protein>
    <recommendedName>
        <fullName evidence="5">Mur ligase C-terminal domain-containing protein</fullName>
    </recommendedName>
</protein>
<evidence type="ECO:0000256" key="4">
    <source>
        <dbReference type="ARBA" id="ARBA00022840"/>
    </source>
</evidence>
<feature type="domain" description="Mur ligase C-terminal" evidence="5">
    <location>
        <begin position="85"/>
        <end position="137"/>
    </location>
</feature>
<dbReference type="SUPFAM" id="SSF53244">
    <property type="entry name" value="MurD-like peptide ligases, peptide-binding domain"/>
    <property type="match status" value="1"/>
</dbReference>
<dbReference type="InterPro" id="IPR036615">
    <property type="entry name" value="Mur_ligase_C_dom_sf"/>
</dbReference>
<evidence type="ECO:0000256" key="1">
    <source>
        <dbReference type="ARBA" id="ARBA00022490"/>
    </source>
</evidence>
<keyword evidence="2" id="KW-0436">Ligase</keyword>
<keyword evidence="7" id="KW-1185">Reference proteome</keyword>
<evidence type="ECO:0000313" key="6">
    <source>
        <dbReference type="EMBL" id="PAV93485.1"/>
    </source>
</evidence>
<dbReference type="OrthoDB" id="10070750at2759"/>
<dbReference type="GO" id="GO:0008360">
    <property type="term" value="P:regulation of cell shape"/>
    <property type="evidence" value="ECO:0007669"/>
    <property type="project" value="InterPro"/>
</dbReference>
<dbReference type="STRING" id="2018661.A0A2A2M5A3"/>
<keyword evidence="1" id="KW-0963">Cytoplasm</keyword>
<sequence length="146" mass="15269">MQSAGHLAVVGIDDDATRNIAIALRDQGDLIEVSTAEYNGAVFGPALRGPHNAQNVAAARIVAARLDVPAGELSAALETFTGLPHRMERVAERNGVAFIDDSKATNPESTAPALGAFERIHWIVGGKRKGDDLDACAPRPSCSPTS</sequence>
<evidence type="ECO:0000256" key="3">
    <source>
        <dbReference type="ARBA" id="ARBA00022741"/>
    </source>
</evidence>
<keyword evidence="4" id="KW-0067">ATP-binding</keyword>
<gene>
    <name evidence="6" type="ORF">WR25_08636</name>
</gene>
<dbReference type="Proteomes" id="UP000218231">
    <property type="component" value="Unassembled WGS sequence"/>
</dbReference>
<comment type="caution">
    <text evidence="6">The sequence shown here is derived from an EMBL/GenBank/DDBJ whole genome shotgun (WGS) entry which is preliminary data.</text>
</comment>
<dbReference type="PANTHER" id="PTHR43692">
    <property type="entry name" value="UDP-N-ACETYLMURAMOYLALANINE--D-GLUTAMATE LIGASE"/>
    <property type="match status" value="1"/>
</dbReference>
<dbReference type="Gene3D" id="3.40.1190.10">
    <property type="entry name" value="Mur-like, catalytic domain"/>
    <property type="match status" value="1"/>
</dbReference>
<keyword evidence="3" id="KW-0547">Nucleotide-binding</keyword>
<name>A0A2A2M5A3_9BILA</name>
<proteinExistence type="predicted"/>
<reference evidence="6 7" key="1">
    <citation type="journal article" date="2017" name="Curr. Biol.">
        <title>Genome architecture and evolution of a unichromosomal asexual nematode.</title>
        <authorList>
            <person name="Fradin H."/>
            <person name="Zegar C."/>
            <person name="Gutwein M."/>
            <person name="Lucas J."/>
            <person name="Kovtun M."/>
            <person name="Corcoran D."/>
            <person name="Baugh L.R."/>
            <person name="Kiontke K."/>
            <person name="Gunsalus K."/>
            <person name="Fitch D.H."/>
            <person name="Piano F."/>
        </authorList>
    </citation>
    <scope>NUCLEOTIDE SEQUENCE [LARGE SCALE GENOMIC DNA]</scope>
    <source>
        <strain evidence="6">PF1309</strain>
    </source>
</reference>
<organism evidence="6 7">
    <name type="scientific">Diploscapter pachys</name>
    <dbReference type="NCBI Taxonomy" id="2018661"/>
    <lineage>
        <taxon>Eukaryota</taxon>
        <taxon>Metazoa</taxon>
        <taxon>Ecdysozoa</taxon>
        <taxon>Nematoda</taxon>
        <taxon>Chromadorea</taxon>
        <taxon>Rhabditida</taxon>
        <taxon>Rhabditina</taxon>
        <taxon>Rhabditomorpha</taxon>
        <taxon>Rhabditoidea</taxon>
        <taxon>Rhabditidae</taxon>
        <taxon>Diploscapter</taxon>
    </lineage>
</organism>
<dbReference type="AlphaFoldDB" id="A0A2A2M5A3"/>
<dbReference type="GO" id="GO:0005737">
    <property type="term" value="C:cytoplasm"/>
    <property type="evidence" value="ECO:0007669"/>
    <property type="project" value="InterPro"/>
</dbReference>
<dbReference type="EMBL" id="LIAE01005198">
    <property type="protein sequence ID" value="PAV93485.1"/>
    <property type="molecule type" value="Genomic_DNA"/>
</dbReference>
<evidence type="ECO:0000256" key="2">
    <source>
        <dbReference type="ARBA" id="ARBA00022598"/>
    </source>
</evidence>
<accession>A0A2A2M5A3</accession>
<dbReference type="GO" id="GO:0005524">
    <property type="term" value="F:ATP binding"/>
    <property type="evidence" value="ECO:0007669"/>
    <property type="project" value="UniProtKB-KW"/>
</dbReference>
<dbReference type="SUPFAM" id="SSF53623">
    <property type="entry name" value="MurD-like peptide ligases, catalytic domain"/>
    <property type="match status" value="1"/>
</dbReference>
<dbReference type="InterPro" id="IPR004101">
    <property type="entry name" value="Mur_ligase_C"/>
</dbReference>
<dbReference type="GO" id="GO:0051301">
    <property type="term" value="P:cell division"/>
    <property type="evidence" value="ECO:0007669"/>
    <property type="project" value="InterPro"/>
</dbReference>
<dbReference type="Pfam" id="PF02875">
    <property type="entry name" value="Mur_ligase_C"/>
    <property type="match status" value="1"/>
</dbReference>
<dbReference type="InterPro" id="IPR005762">
    <property type="entry name" value="MurD"/>
</dbReference>
<evidence type="ECO:0000313" key="7">
    <source>
        <dbReference type="Proteomes" id="UP000218231"/>
    </source>
</evidence>
<dbReference type="GO" id="GO:0008764">
    <property type="term" value="F:UDP-N-acetylmuramoylalanine-D-glutamate ligase activity"/>
    <property type="evidence" value="ECO:0007669"/>
    <property type="project" value="InterPro"/>
</dbReference>
<dbReference type="Gene3D" id="3.90.190.20">
    <property type="entry name" value="Mur ligase, C-terminal domain"/>
    <property type="match status" value="1"/>
</dbReference>